<evidence type="ECO:0000256" key="1">
    <source>
        <dbReference type="SAM" id="Phobius"/>
    </source>
</evidence>
<feature type="transmembrane region" description="Helical" evidence="1">
    <location>
        <begin position="707"/>
        <end position="724"/>
    </location>
</feature>
<keyword evidence="3" id="KW-1185">Reference proteome</keyword>
<protein>
    <submittedName>
        <fullName evidence="2">Transmembrane protein, putative</fullName>
    </submittedName>
</protein>
<sequence>MGINIFNVRENAKVVMTNFDFQYNQIIIKDIDIINNQLSPIFLFLGIFQLNSTNLAIKNNNLTQQNKLEFITSNTFPSFIYAIQCFACQTVNLNITNFINNQNILFYYQKLFYQIYNQEQDIIVNIKTDMPKFKSIMMNLINNKISTQFSSIVNQEYAGYINLEQSVVVIQASLFSENQYTIKFAPSVLSLYAKKMFSVLTLKQSYSLLIENSEFLRNQMINGGAMFIEGCSTKLAINNNKFIENYAQINGGAILFTNYINTIDFSLTLNTIIRNSAQISGGAMHLDSTSINMKDNYILNNTALIAGGGIRYLNVVPNFIKEQNQFYFRNLEFASIEYGKDRYNNTILNNKAKIFGNNIASYSKYISLLYNYTIINPSQQVNYKIFQIQSGHSIPGLNIFLHDEEGNMIDLSEVSEQDLIIAQVDEVVNEIINSKASAIIASNSTNLLQLDEVTEFSYSKKCYNFSSMQVIGIPGNRQSSFLQIQDIPIYTSYSDGNKNFINISSSLIQIELNFRQCQKGEIQTDSTKSSLFKCSVCPKGKYQLKDPQTLSPSEQVCLPCPQEKASQCFANQIQIKPGYWRKNNETDEIIQCQVNSLFCNGDPSTNYCSEGRIGPLCETCDIYGEVWKDSYFHSSLKTCSKCHSFDVHAYINVFLIILIFIYIILVVRGIILKAESQIYSTYLRKTGLFIAGTSAEADKSTIYIKMLITYLFISTSFFSFNLLFPLEVINLTTSISNPIKVSYFSVDCLIKNLRQSSPLPYARLIILQLAPIIYFCLITIFFYLVQRCLFNQKFHKKFLFASISTIFILFHGSISQSLFELISCRTIGSDKYVQIYLTRQCYDKDHILYSVSLGIPLIFIWVFVIPLSILFYMRSQKSKLDSFQNLYRFGSITQEYKKQTYYWEIVRVYLRVIISFFISFFLSNSMFKGISVLITILIYWIMLNKYQPYIQHSLNKTDKNICMVEMIIVISCTFIDNTAFDTLKIIFSLIVYVLHAYQTIYLIYNIIYSYYHKNLTKLILVIHKIISKINCFFSKELRESIKYSSQVHKYSRFKHWQFLRLNVHQAILLRKVNPKHKMLSAQTVRISQVNHVRKIRSQLKFILSNQDNSRSFRSQVNIDTLFQRDISISNQIQNFDDMKIKKMQSILQDKQGLGLPNPQTKDQNQRLIQPRIPLQSQFSKLNQPLRNITDVSSSNVSNNYHNANSDKSCFVQDSQLILDNYTYRVYQTKDINNNFPQTITSYLATLLPTVRPLNDNTKSQIYEDNNSHLNFSFTENPEQGQCTPIRLPTGYIQTAGNLQTNPNFNYSIKTLEDQVFISQDDVEGKANPSQIQQGIDQVISNKKNQYIKNKEKQE</sequence>
<feature type="transmembrane region" description="Helical" evidence="1">
    <location>
        <begin position="761"/>
        <end position="785"/>
    </location>
</feature>
<dbReference type="GeneID" id="24439391"/>
<feature type="transmembrane region" description="Helical" evidence="1">
    <location>
        <begin position="797"/>
        <end position="814"/>
    </location>
</feature>
<dbReference type="KEGG" id="tet:TTHERM_000525169"/>
<dbReference type="EMBL" id="GG662209">
    <property type="protein sequence ID" value="EWS70914.1"/>
    <property type="molecule type" value="Genomic_DNA"/>
</dbReference>
<reference evidence="3" key="1">
    <citation type="journal article" date="2006" name="PLoS Biol.">
        <title>Macronuclear genome sequence of the ciliate Tetrahymena thermophila, a model eukaryote.</title>
        <authorList>
            <person name="Eisen J.A."/>
            <person name="Coyne R.S."/>
            <person name="Wu M."/>
            <person name="Wu D."/>
            <person name="Thiagarajan M."/>
            <person name="Wortman J.R."/>
            <person name="Badger J.H."/>
            <person name="Ren Q."/>
            <person name="Amedeo P."/>
            <person name="Jones K.M."/>
            <person name="Tallon L.J."/>
            <person name="Delcher A.L."/>
            <person name="Salzberg S.L."/>
            <person name="Silva J.C."/>
            <person name="Haas B.J."/>
            <person name="Majoros W.H."/>
            <person name="Farzad M."/>
            <person name="Carlton J.M."/>
            <person name="Smith R.K. Jr."/>
            <person name="Garg J."/>
            <person name="Pearlman R.E."/>
            <person name="Karrer K.M."/>
            <person name="Sun L."/>
            <person name="Manning G."/>
            <person name="Elde N.C."/>
            <person name="Turkewitz A.P."/>
            <person name="Asai D.J."/>
            <person name="Wilkes D.E."/>
            <person name="Wang Y."/>
            <person name="Cai H."/>
            <person name="Collins K."/>
            <person name="Stewart B.A."/>
            <person name="Lee S.R."/>
            <person name="Wilamowska K."/>
            <person name="Weinberg Z."/>
            <person name="Ruzzo W.L."/>
            <person name="Wloga D."/>
            <person name="Gaertig J."/>
            <person name="Frankel J."/>
            <person name="Tsao C.-C."/>
            <person name="Gorovsky M.A."/>
            <person name="Keeling P.J."/>
            <person name="Waller R.F."/>
            <person name="Patron N.J."/>
            <person name="Cherry J.M."/>
            <person name="Stover N.A."/>
            <person name="Krieger C.J."/>
            <person name="del Toro C."/>
            <person name="Ryder H.F."/>
            <person name="Williamson S.C."/>
            <person name="Barbeau R.A."/>
            <person name="Hamilton E.P."/>
            <person name="Orias E."/>
        </authorList>
    </citation>
    <scope>NUCLEOTIDE SEQUENCE [LARGE SCALE GENOMIC DNA]</scope>
    <source>
        <strain evidence="3">SB210</strain>
    </source>
</reference>
<keyword evidence="1 2" id="KW-0812">Transmembrane</keyword>
<gene>
    <name evidence="2" type="ORF">TTHERM_000525169</name>
</gene>
<feature type="transmembrane region" description="Helical" evidence="1">
    <location>
        <begin position="901"/>
        <end position="920"/>
    </location>
</feature>
<dbReference type="OrthoDB" id="338325at2759"/>
<evidence type="ECO:0000313" key="2">
    <source>
        <dbReference type="EMBL" id="EWS70914.1"/>
    </source>
</evidence>
<evidence type="ECO:0000313" key="3">
    <source>
        <dbReference type="Proteomes" id="UP000009168"/>
    </source>
</evidence>
<name>W7XDR4_TETTS</name>
<dbReference type="PANTHER" id="PTHR11319:SF35">
    <property type="entry name" value="OUTER MEMBRANE PROTEIN PMPC-RELATED"/>
    <property type="match status" value="1"/>
</dbReference>
<feature type="transmembrane region" description="Helical" evidence="1">
    <location>
        <begin position="986"/>
        <end position="1007"/>
    </location>
</feature>
<dbReference type="PANTHER" id="PTHR11319">
    <property type="entry name" value="G PROTEIN-COUPLED RECEPTOR-RELATED"/>
    <property type="match status" value="1"/>
</dbReference>
<dbReference type="InParanoid" id="W7XDR4"/>
<accession>W7XDR4</accession>
<feature type="transmembrane region" description="Helical" evidence="1">
    <location>
        <begin position="847"/>
        <end position="872"/>
    </location>
</feature>
<dbReference type="Proteomes" id="UP000009168">
    <property type="component" value="Unassembled WGS sequence"/>
</dbReference>
<organism evidence="2 3">
    <name type="scientific">Tetrahymena thermophila (strain SB210)</name>
    <dbReference type="NCBI Taxonomy" id="312017"/>
    <lineage>
        <taxon>Eukaryota</taxon>
        <taxon>Sar</taxon>
        <taxon>Alveolata</taxon>
        <taxon>Ciliophora</taxon>
        <taxon>Intramacronucleata</taxon>
        <taxon>Oligohymenophorea</taxon>
        <taxon>Hymenostomatida</taxon>
        <taxon>Tetrahymenina</taxon>
        <taxon>Tetrahymenidae</taxon>
        <taxon>Tetrahymena</taxon>
    </lineage>
</organism>
<proteinExistence type="predicted"/>
<dbReference type="RefSeq" id="XP_012656529.1">
    <property type="nucleotide sequence ID" value="XM_012801075.1"/>
</dbReference>
<feature type="transmembrane region" description="Helical" evidence="1">
    <location>
        <begin position="649"/>
        <end position="671"/>
    </location>
</feature>
<keyword evidence="1" id="KW-0472">Membrane</keyword>
<keyword evidence="1" id="KW-1133">Transmembrane helix</keyword>